<evidence type="ECO:0000313" key="1">
    <source>
        <dbReference type="EMBL" id="SKB51279.1"/>
    </source>
</evidence>
<name>A0A1T5BW08_9SPHN</name>
<dbReference type="OrthoDB" id="9813383at2"/>
<dbReference type="Proteomes" id="UP000189818">
    <property type="component" value="Unassembled WGS sequence"/>
</dbReference>
<sequence length="127" mass="14522">MATPSTATPWPETMDPAEEMEWIAPFWLLLEEYEQVESYELELSPEAIEAGVIIMTGDGRDHHLITGRPDMRDNTAVMLWLKVTEAMQQDPMFDGGGTAFPVRGRIRTNSVPSRKRKKTYLIRIVQK</sequence>
<keyword evidence="2" id="KW-1185">Reference proteome</keyword>
<dbReference type="STRING" id="439228.SAMN06295920_103320"/>
<protein>
    <submittedName>
        <fullName evidence="1">Uncharacterized protein</fullName>
    </submittedName>
</protein>
<dbReference type="AlphaFoldDB" id="A0A1T5BW08"/>
<gene>
    <name evidence="1" type="ORF">SAMN06295920_103320</name>
</gene>
<evidence type="ECO:0000313" key="2">
    <source>
        <dbReference type="Proteomes" id="UP000189818"/>
    </source>
</evidence>
<reference evidence="2" key="1">
    <citation type="submission" date="2017-02" db="EMBL/GenBank/DDBJ databases">
        <authorList>
            <person name="Varghese N."/>
            <person name="Submissions S."/>
        </authorList>
    </citation>
    <scope>NUCLEOTIDE SEQUENCE [LARGE SCALE GENOMIC DNA]</scope>
    <source>
        <strain evidence="2">UM2</strain>
    </source>
</reference>
<proteinExistence type="predicted"/>
<organism evidence="1 2">
    <name type="scientific">Rhizorhabdus histidinilytica</name>
    <dbReference type="NCBI Taxonomy" id="439228"/>
    <lineage>
        <taxon>Bacteria</taxon>
        <taxon>Pseudomonadati</taxon>
        <taxon>Pseudomonadota</taxon>
        <taxon>Alphaproteobacteria</taxon>
        <taxon>Sphingomonadales</taxon>
        <taxon>Sphingomonadaceae</taxon>
        <taxon>Rhizorhabdus</taxon>
    </lineage>
</organism>
<dbReference type="RefSeq" id="WP_079647653.1">
    <property type="nucleotide sequence ID" value="NZ_FUYM01000003.1"/>
</dbReference>
<accession>A0A1T5BW08</accession>
<dbReference type="EMBL" id="FUYM01000003">
    <property type="protein sequence ID" value="SKB51279.1"/>
    <property type="molecule type" value="Genomic_DNA"/>
</dbReference>